<dbReference type="AlphaFoldDB" id="A0A455VZR8"/>
<accession>A0A455VZR8</accession>
<evidence type="ECO:0000313" key="1">
    <source>
        <dbReference type="EMBL" id="BBJ02339.1"/>
    </source>
</evidence>
<dbReference type="SUPFAM" id="SSF55961">
    <property type="entry name" value="Bet v1-like"/>
    <property type="match status" value="1"/>
</dbReference>
<dbReference type="InterPro" id="IPR023393">
    <property type="entry name" value="START-like_dom_sf"/>
</dbReference>
<proteinExistence type="predicted"/>
<evidence type="ECO:0008006" key="2">
    <source>
        <dbReference type="Google" id="ProtNLM"/>
    </source>
</evidence>
<reference evidence="1" key="1">
    <citation type="submission" date="2019-03" db="EMBL/GenBank/DDBJ databases">
        <title>Whole genome analysis of nitrate-reducing bacteria Marinobacter hydrocarbonoclasticus YB03.</title>
        <authorList>
            <person name="Azam A.H."/>
            <person name="Yuk S.R."/>
            <person name="Kamarisima K."/>
            <person name="Miyanaga K."/>
            <person name="Tanji Y."/>
        </authorList>
    </citation>
    <scope>NUCLEOTIDE SEQUENCE</scope>
    <source>
        <strain evidence="1">YB03</strain>
    </source>
</reference>
<protein>
    <recommendedName>
        <fullName evidence="2">SRPBCC family protein</fullName>
    </recommendedName>
</protein>
<dbReference type="EMBL" id="AP019537">
    <property type="protein sequence ID" value="BBJ02339.1"/>
    <property type="molecule type" value="Genomic_DNA"/>
</dbReference>
<dbReference type="Gene3D" id="3.30.530.20">
    <property type="match status" value="1"/>
</dbReference>
<dbReference type="Pfam" id="PF10604">
    <property type="entry name" value="Polyketide_cyc2"/>
    <property type="match status" value="1"/>
</dbReference>
<gene>
    <name evidence="1" type="ORF">YBY_01870</name>
</gene>
<sequence>MYFLSKDRCYGYSLRYQSISDADSLWHIVGNLGAIAQYAPNLASSRIEDIHDGDLPVRACGDTQGNQWRERCTEYDEYRRCYEVEFLTEEAGFPYPATWMIGGWQVEQIPDGSEVVVWWKLHPKPAWLAPVIMAMLAFGVDRTFPRVIANMETQALPRDSGEFADSEDQATA</sequence>
<dbReference type="InterPro" id="IPR019587">
    <property type="entry name" value="Polyketide_cyclase/dehydratase"/>
</dbReference>
<organism evidence="1">
    <name type="scientific">Marinobacter nauticus</name>
    <name type="common">Marinobacter hydrocarbonoclasticus</name>
    <name type="synonym">Marinobacter aquaeolei</name>
    <dbReference type="NCBI Taxonomy" id="2743"/>
    <lineage>
        <taxon>Bacteria</taxon>
        <taxon>Pseudomonadati</taxon>
        <taxon>Pseudomonadota</taxon>
        <taxon>Gammaproteobacteria</taxon>
        <taxon>Pseudomonadales</taxon>
        <taxon>Marinobacteraceae</taxon>
        <taxon>Marinobacter</taxon>
    </lineage>
</organism>
<name>A0A455VZR8_MARNT</name>